<evidence type="ECO:0000313" key="7">
    <source>
        <dbReference type="EMBL" id="KAK6913094.1"/>
    </source>
</evidence>
<evidence type="ECO:0000256" key="2">
    <source>
        <dbReference type="ARBA" id="ARBA00022737"/>
    </source>
</evidence>
<keyword evidence="8" id="KW-1185">Reference proteome</keyword>
<accession>A0AAN8YRY3</accession>
<feature type="domain" description="Myb-like" evidence="5">
    <location>
        <begin position="237"/>
        <end position="287"/>
    </location>
</feature>
<dbReference type="InterPro" id="IPR009057">
    <property type="entry name" value="Homeodomain-like_sf"/>
</dbReference>
<evidence type="ECO:0000313" key="8">
    <source>
        <dbReference type="Proteomes" id="UP001370490"/>
    </source>
</evidence>
<dbReference type="Proteomes" id="UP001370490">
    <property type="component" value="Unassembled WGS sequence"/>
</dbReference>
<dbReference type="GO" id="GO:0000978">
    <property type="term" value="F:RNA polymerase II cis-regulatory region sequence-specific DNA binding"/>
    <property type="evidence" value="ECO:0007669"/>
    <property type="project" value="TreeGrafter"/>
</dbReference>
<dbReference type="EMBL" id="JBAMMX010000027">
    <property type="protein sequence ID" value="KAK6913094.1"/>
    <property type="molecule type" value="Genomic_DNA"/>
</dbReference>
<feature type="domain" description="HTH myb-type" evidence="6">
    <location>
        <begin position="241"/>
        <end position="291"/>
    </location>
</feature>
<organism evidence="7 8">
    <name type="scientific">Dillenia turbinata</name>
    <dbReference type="NCBI Taxonomy" id="194707"/>
    <lineage>
        <taxon>Eukaryota</taxon>
        <taxon>Viridiplantae</taxon>
        <taxon>Streptophyta</taxon>
        <taxon>Embryophyta</taxon>
        <taxon>Tracheophyta</taxon>
        <taxon>Spermatophyta</taxon>
        <taxon>Magnoliopsida</taxon>
        <taxon>eudicotyledons</taxon>
        <taxon>Gunneridae</taxon>
        <taxon>Pentapetalae</taxon>
        <taxon>Dilleniales</taxon>
        <taxon>Dilleniaceae</taxon>
        <taxon>Dillenia</taxon>
    </lineage>
</organism>
<dbReference type="Pfam" id="PF13921">
    <property type="entry name" value="Myb_DNA-bind_6"/>
    <property type="match status" value="1"/>
</dbReference>
<evidence type="ECO:0000256" key="1">
    <source>
        <dbReference type="ARBA" id="ARBA00004123"/>
    </source>
</evidence>
<dbReference type="InterPro" id="IPR001005">
    <property type="entry name" value="SANT/Myb"/>
</dbReference>
<comment type="subcellular location">
    <subcellularLocation>
        <location evidence="1">Nucleus</location>
    </subcellularLocation>
</comment>
<dbReference type="CDD" id="cd00167">
    <property type="entry name" value="SANT"/>
    <property type="match status" value="2"/>
</dbReference>
<keyword evidence="3" id="KW-0238">DNA-binding</keyword>
<dbReference type="SMART" id="SM00717">
    <property type="entry name" value="SANT"/>
    <property type="match status" value="2"/>
</dbReference>
<feature type="domain" description="Myb-like" evidence="5">
    <location>
        <begin position="185"/>
        <end position="236"/>
    </location>
</feature>
<keyword evidence="4" id="KW-0539">Nucleus</keyword>
<dbReference type="AlphaFoldDB" id="A0AAN8YRY3"/>
<keyword evidence="2" id="KW-0677">Repeat</keyword>
<gene>
    <name evidence="7" type="ORF">RJ641_022695</name>
</gene>
<evidence type="ECO:0000256" key="3">
    <source>
        <dbReference type="ARBA" id="ARBA00023125"/>
    </source>
</evidence>
<dbReference type="PROSITE" id="PS51294">
    <property type="entry name" value="HTH_MYB"/>
    <property type="match status" value="2"/>
</dbReference>
<dbReference type="InterPro" id="IPR050560">
    <property type="entry name" value="MYB_TF"/>
</dbReference>
<feature type="domain" description="HTH myb-type" evidence="6">
    <location>
        <begin position="185"/>
        <end position="240"/>
    </location>
</feature>
<evidence type="ECO:0000256" key="4">
    <source>
        <dbReference type="ARBA" id="ARBA00023242"/>
    </source>
</evidence>
<dbReference type="GO" id="GO:0005634">
    <property type="term" value="C:nucleus"/>
    <property type="evidence" value="ECO:0007669"/>
    <property type="project" value="UniProtKB-SubCell"/>
</dbReference>
<dbReference type="Gene3D" id="1.10.10.60">
    <property type="entry name" value="Homeodomain-like"/>
    <property type="match status" value="2"/>
</dbReference>
<dbReference type="PROSITE" id="PS50090">
    <property type="entry name" value="MYB_LIKE"/>
    <property type="match status" value="2"/>
</dbReference>
<dbReference type="SUPFAM" id="SSF46689">
    <property type="entry name" value="Homeodomain-like"/>
    <property type="match status" value="1"/>
</dbReference>
<evidence type="ECO:0000259" key="6">
    <source>
        <dbReference type="PROSITE" id="PS51294"/>
    </source>
</evidence>
<reference evidence="7 8" key="1">
    <citation type="submission" date="2023-12" db="EMBL/GenBank/DDBJ databases">
        <title>A high-quality genome assembly for Dillenia turbinata (Dilleniales).</title>
        <authorList>
            <person name="Chanderbali A."/>
        </authorList>
    </citation>
    <scope>NUCLEOTIDE SEQUENCE [LARGE SCALE GENOMIC DNA]</scope>
    <source>
        <strain evidence="7">LSX21</strain>
        <tissue evidence="7">Leaf</tissue>
    </source>
</reference>
<evidence type="ECO:0000259" key="5">
    <source>
        <dbReference type="PROSITE" id="PS50090"/>
    </source>
</evidence>
<dbReference type="GO" id="GO:0000981">
    <property type="term" value="F:DNA-binding transcription factor activity, RNA polymerase II-specific"/>
    <property type="evidence" value="ECO:0007669"/>
    <property type="project" value="TreeGrafter"/>
</dbReference>
<sequence length="455" mass="51335">MEMDTNSRDDFSFLSSILNDNFFKQDLESNGFSIGSSSSSKGLVLNDPNHFDHSSLGGSAPNNHNPPFVGTQSYVFDHFDVSQKGFFKEFNTIPTMVGGGNGDMGEIHGKNLVDQSQSISMIPTTCFKDLEINNFLSKFQDVGLGKANSPDNVSCITAENGCNNGLFCVNKKKNAFKRKGRNNKRCNIVKGQWSQEEDGKLAQLVLEHGEKRWSFIAQMMKGRVGKQCRERWHNHLRPDIKKDEWTEEEDRMLILAHMDLGNKWAEIAKRMPGRTENNIKNHWNATKRKQFSKRSKSPKPSTSTILQTYIANLASTDLSINNNINPFLHPQPRLFEFSAAGAKSNSQASSRQQEKANIVLNNDYNTKITFPTYEVNGEGINVGDFSLPTNWVDHDYQHMSNIGGTTQVLGLENENGVMMIPSLENVGYDHGRRMMQFGTVKNEVDLMEMLNLRNF</sequence>
<dbReference type="PANTHER" id="PTHR45614">
    <property type="entry name" value="MYB PROTEIN-RELATED"/>
    <property type="match status" value="1"/>
</dbReference>
<protein>
    <submittedName>
        <fullName evidence="7">Uncharacterized protein</fullName>
    </submittedName>
</protein>
<dbReference type="InterPro" id="IPR017930">
    <property type="entry name" value="Myb_dom"/>
</dbReference>
<dbReference type="PANTHER" id="PTHR45614:SF218">
    <property type="entry name" value="TRANSCRIPTION FACTOR MYB119-RELATED"/>
    <property type="match status" value="1"/>
</dbReference>
<name>A0AAN8YRY3_9MAGN</name>
<proteinExistence type="predicted"/>
<dbReference type="FunFam" id="1.10.10.60:FF:000010">
    <property type="entry name" value="Transcriptional activator Myb isoform A"/>
    <property type="match status" value="1"/>
</dbReference>
<comment type="caution">
    <text evidence="7">The sequence shown here is derived from an EMBL/GenBank/DDBJ whole genome shotgun (WGS) entry which is preliminary data.</text>
</comment>